<comment type="caution">
    <text evidence="1">The sequence shown here is derived from an EMBL/GenBank/DDBJ whole genome shotgun (WGS) entry which is preliminary data.</text>
</comment>
<dbReference type="Proteomes" id="UP000012429">
    <property type="component" value="Unassembled WGS sequence"/>
</dbReference>
<gene>
    <name evidence="1" type="ORF">RHSP_22368</name>
</gene>
<evidence type="ECO:0000313" key="1">
    <source>
        <dbReference type="EMBL" id="ENN84443.1"/>
    </source>
</evidence>
<protein>
    <submittedName>
        <fullName evidence="1">Uncharacterized protein</fullName>
    </submittedName>
</protein>
<accession>N6U247</accession>
<proteinExistence type="predicted"/>
<reference evidence="1 2" key="1">
    <citation type="journal article" date="2012" name="BMC Genomics">
        <title>Genomic basis of broad host range and environmental adaptability of Rhizobium tropici CIAT 899 and Rhizobium sp. PRF 81 which are used in inoculants for common bean (Phaseolus vulgaris L.).</title>
        <authorList>
            <person name="Ormeno-Orrillo E."/>
            <person name="Menna P."/>
            <person name="Almeida L.G."/>
            <person name="Ollero F.J."/>
            <person name="Nicolas M.F."/>
            <person name="Pains Rodrigues E."/>
            <person name="Shigueyoshi Nakatani A."/>
            <person name="Silva Batista J.S."/>
            <person name="Oliveira Chueire L.M."/>
            <person name="Souza R.C."/>
            <person name="Ribeiro Vasconcelos A.T."/>
            <person name="Megias M."/>
            <person name="Hungria M."/>
            <person name="Martinez-Romero E."/>
        </authorList>
    </citation>
    <scope>NUCLEOTIDE SEQUENCE [LARGE SCALE GENOMIC DNA]</scope>
    <source>
        <strain evidence="1 2">PRF 81</strain>
    </source>
</reference>
<keyword evidence="2" id="KW-1185">Reference proteome</keyword>
<evidence type="ECO:0000313" key="2">
    <source>
        <dbReference type="Proteomes" id="UP000012429"/>
    </source>
</evidence>
<organism evidence="1 2">
    <name type="scientific">Rhizobium freirei PRF 81</name>
    <dbReference type="NCBI Taxonomy" id="363754"/>
    <lineage>
        <taxon>Bacteria</taxon>
        <taxon>Pseudomonadati</taxon>
        <taxon>Pseudomonadota</taxon>
        <taxon>Alphaproteobacteria</taxon>
        <taxon>Hyphomicrobiales</taxon>
        <taxon>Rhizobiaceae</taxon>
        <taxon>Rhizobium/Agrobacterium group</taxon>
        <taxon>Rhizobium</taxon>
    </lineage>
</organism>
<dbReference type="EMBL" id="AQHN01000089">
    <property type="protein sequence ID" value="ENN84443.1"/>
    <property type="molecule type" value="Genomic_DNA"/>
</dbReference>
<sequence>MALVDAEDADLFGEEAQFFQRTAHMRIGGMALDVGIELRRDKTAAELIAFQLRHVDAVGGKAAERLVECGWNVAHVEDEGGDDLLLWRAALRPVLVTRQHDEARHVVFGILDILGNDFQAVEVGRQPWRQRCHAAVAGFLHQLGGTGGIAGDDRLPAIGAHDLAALAERMDVAMHRADLFLLDAWQHHQLEADRHEIFADDMQARFRQQVVDVGDAPGNGVLDRDHAEIGFAIVDRSKGVLKGLAGQRLHGREHVTARHIGIGAVVALEGDLVGLGDHGTAFGGMPSERGGGKNASGLFKVLGSIDTERDRVNDLHIDAHAGFQRPQLLQRFAPLERRWAEAHEFLQSCAAISVEADMMVERAVAVRGGGTGEVKRAQAAG</sequence>
<name>N6U247_9HYPH</name>
<dbReference type="AlphaFoldDB" id="N6U247"/>